<dbReference type="NCBIfam" id="TIGR00715">
    <property type="entry name" value="precor6x_red"/>
    <property type="match status" value="1"/>
</dbReference>
<evidence type="ECO:0000313" key="4">
    <source>
        <dbReference type="EMBL" id="PAV97956.1"/>
    </source>
</evidence>
<dbReference type="Proteomes" id="UP000218796">
    <property type="component" value="Unassembled WGS sequence"/>
</dbReference>
<sequence>MFNNDMSHNATAKEFRLHVFGGTSDARRICQRLDAIGLSYSLSVATDAGRELAGEIKGEIIVGRMDASQMSAWLRQQNITHVIDASHPYAGVLSANIAGACSELHITLTRYLRPSEIEALEHPLLHKVSSVEEACVLARNLGARILLTTGSKQLADFVRLLADRNLFARVLPTPEVLMQCRDLGLGVDNVLALKGPFSAEMNYATYRHCQADVVITKESGAEGGYQQKVAPCLALGIHCIVICRPPELFVAGQTQVTSLAELEPHLASWLQLQNN</sequence>
<keyword evidence="5" id="KW-1185">Reference proteome</keyword>
<dbReference type="PANTHER" id="PTHR36925">
    <property type="entry name" value="COBALT-PRECORRIN-6A REDUCTASE"/>
    <property type="match status" value="1"/>
</dbReference>
<dbReference type="OrthoDB" id="9780707at2"/>
<dbReference type="AlphaFoldDB" id="A0A2A2MFT3"/>
<dbReference type="PROSITE" id="PS51014">
    <property type="entry name" value="COBK_CBIJ"/>
    <property type="match status" value="1"/>
</dbReference>
<protein>
    <submittedName>
        <fullName evidence="4">Cobalt-precorrin-6A reductase</fullName>
    </submittedName>
</protein>
<dbReference type="Pfam" id="PF02571">
    <property type="entry name" value="CbiJ"/>
    <property type="match status" value="1"/>
</dbReference>
<dbReference type="EMBL" id="NQMS01000001">
    <property type="protein sequence ID" value="PAV97956.1"/>
    <property type="molecule type" value="Genomic_DNA"/>
</dbReference>
<reference evidence="4 5" key="1">
    <citation type="submission" date="2017-08" db="EMBL/GenBank/DDBJ databases">
        <title>Draft Genome Sequence of Hafnia alvei CITHA-6 Isolated from Raw Bovine Milk.</title>
        <authorList>
            <person name="Culligan E.P."/>
            <person name="Mcsweeney A."/>
            <person name="O'Doherty C."/>
            <person name="Gleeson E."/>
            <person name="O'Riordan D."/>
            <person name="Sleator R.D."/>
        </authorList>
    </citation>
    <scope>NUCLEOTIDE SEQUENCE [LARGE SCALE GENOMIC DNA]</scope>
    <source>
        <strain evidence="4 5">CITHA-6</strain>
    </source>
</reference>
<comment type="caution">
    <text evidence="4">The sequence shown here is derived from an EMBL/GenBank/DDBJ whole genome shotgun (WGS) entry which is preliminary data.</text>
</comment>
<comment type="pathway">
    <text evidence="1">Cofactor biosynthesis; adenosylcobalamin biosynthesis.</text>
</comment>
<name>A0A2A2MFT3_9GAMM</name>
<organism evidence="4 5">
    <name type="scientific">Hafnia paralvei</name>
    <dbReference type="NCBI Taxonomy" id="546367"/>
    <lineage>
        <taxon>Bacteria</taxon>
        <taxon>Pseudomonadati</taxon>
        <taxon>Pseudomonadota</taxon>
        <taxon>Gammaproteobacteria</taxon>
        <taxon>Enterobacterales</taxon>
        <taxon>Hafniaceae</taxon>
        <taxon>Hafnia</taxon>
    </lineage>
</organism>
<gene>
    <name evidence="4" type="ORF">CJD50_00255</name>
</gene>
<keyword evidence="3" id="KW-0560">Oxidoreductase</keyword>
<dbReference type="PANTHER" id="PTHR36925:SF1">
    <property type="entry name" value="COBALT-PRECORRIN-6A REDUCTASE"/>
    <property type="match status" value="1"/>
</dbReference>
<dbReference type="NCBIfam" id="NF005967">
    <property type="entry name" value="PRK08057.1-1"/>
    <property type="match status" value="1"/>
</dbReference>
<proteinExistence type="predicted"/>
<dbReference type="GO" id="GO:0016994">
    <property type="term" value="F:precorrin-6A reductase activity"/>
    <property type="evidence" value="ECO:0007669"/>
    <property type="project" value="InterPro"/>
</dbReference>
<dbReference type="GO" id="GO:0009236">
    <property type="term" value="P:cobalamin biosynthetic process"/>
    <property type="evidence" value="ECO:0007669"/>
    <property type="project" value="UniProtKB-UniPathway"/>
</dbReference>
<evidence type="ECO:0000313" key="5">
    <source>
        <dbReference type="Proteomes" id="UP000218796"/>
    </source>
</evidence>
<evidence type="ECO:0000256" key="3">
    <source>
        <dbReference type="ARBA" id="ARBA00023002"/>
    </source>
</evidence>
<dbReference type="InterPro" id="IPR003723">
    <property type="entry name" value="Precorrin-6x_reduct"/>
</dbReference>
<evidence type="ECO:0000256" key="2">
    <source>
        <dbReference type="ARBA" id="ARBA00022573"/>
    </source>
</evidence>
<evidence type="ECO:0000256" key="1">
    <source>
        <dbReference type="ARBA" id="ARBA00004953"/>
    </source>
</evidence>
<accession>A0A2A2MFT3</accession>
<dbReference type="UniPathway" id="UPA00148"/>
<keyword evidence="2" id="KW-0169">Cobalamin biosynthesis</keyword>
<dbReference type="RefSeq" id="WP_039187359.1">
    <property type="nucleotide sequence ID" value="NZ_CAUEKQ010000001.1"/>
</dbReference>